<dbReference type="OrthoDB" id="662308at2"/>
<dbReference type="Proteomes" id="UP000321291">
    <property type="component" value="Chromosome"/>
</dbReference>
<feature type="signal peptide" evidence="1">
    <location>
        <begin position="1"/>
        <end position="21"/>
    </location>
</feature>
<gene>
    <name evidence="2" type="ORF">FSB73_14600</name>
</gene>
<proteinExistence type="predicted"/>
<dbReference type="KEGG" id="agi:FSB73_14600"/>
<dbReference type="EMBL" id="CP042434">
    <property type="protein sequence ID" value="QEC72722.1"/>
    <property type="molecule type" value="Genomic_DNA"/>
</dbReference>
<accession>A0A5B8VPB4</accession>
<keyword evidence="3" id="KW-1185">Reference proteome</keyword>
<name>A0A5B8VPB4_9BACT</name>
<protein>
    <recommendedName>
        <fullName evidence="4">DUF5050 domain-containing protein</fullName>
    </recommendedName>
</protein>
<organism evidence="2 3">
    <name type="scientific">Arachidicoccus ginsenosidivorans</name>
    <dbReference type="NCBI Taxonomy" id="496057"/>
    <lineage>
        <taxon>Bacteria</taxon>
        <taxon>Pseudomonadati</taxon>
        <taxon>Bacteroidota</taxon>
        <taxon>Chitinophagia</taxon>
        <taxon>Chitinophagales</taxon>
        <taxon>Chitinophagaceae</taxon>
        <taxon>Arachidicoccus</taxon>
    </lineage>
</organism>
<dbReference type="RefSeq" id="WP_146783681.1">
    <property type="nucleotide sequence ID" value="NZ_CP042434.1"/>
</dbReference>
<evidence type="ECO:0000313" key="3">
    <source>
        <dbReference type="Proteomes" id="UP000321291"/>
    </source>
</evidence>
<dbReference type="AlphaFoldDB" id="A0A5B8VPB4"/>
<feature type="chain" id="PRO_5022789203" description="DUF5050 domain-containing protein" evidence="1">
    <location>
        <begin position="22"/>
        <end position="270"/>
    </location>
</feature>
<evidence type="ECO:0000313" key="2">
    <source>
        <dbReference type="EMBL" id="QEC72722.1"/>
    </source>
</evidence>
<sequence length="270" mass="30976">MIQKKYVLLILLCCVSVALWAQPALPDFSIIKGPKNHTILSWKNNFGANLTVLNIQRSTDSVRGFRTIHSVDNLSLATNAYTDSKPVPGADYYRLYYMMKNGSYYFTKAKRIATGFVTDNLLSQLNSSKAITITGDHPRKLAYNQLYHLKDSVVNFTSDSLYFVNDSTIQYVKYNAVAAIASTTTELRPVSKFLYLNADSYIVLKFPQRDLDQYSMTIYKRNGTSVLFKIPRFDHSELILSKSSFMHTGWYPYEIYKNGKLQERSRLEIK</sequence>
<keyword evidence="1" id="KW-0732">Signal</keyword>
<evidence type="ECO:0000256" key="1">
    <source>
        <dbReference type="SAM" id="SignalP"/>
    </source>
</evidence>
<reference evidence="2 3" key="1">
    <citation type="journal article" date="2017" name="Int. J. Syst. Evol. Microbiol.">
        <title>Arachidicoccus ginsenosidivorans sp. nov., with ginsenoside-converting activity isolated from ginseng cultivating soil.</title>
        <authorList>
            <person name="Siddiqi M.Z."/>
            <person name="Aslam Z."/>
            <person name="Im W.T."/>
        </authorList>
    </citation>
    <scope>NUCLEOTIDE SEQUENCE [LARGE SCALE GENOMIC DNA]</scope>
    <source>
        <strain evidence="2 3">Gsoil 809</strain>
    </source>
</reference>
<evidence type="ECO:0008006" key="4">
    <source>
        <dbReference type="Google" id="ProtNLM"/>
    </source>
</evidence>
<dbReference type="Gene3D" id="2.60.40.10">
    <property type="entry name" value="Immunoglobulins"/>
    <property type="match status" value="1"/>
</dbReference>
<dbReference type="InterPro" id="IPR013783">
    <property type="entry name" value="Ig-like_fold"/>
</dbReference>